<feature type="non-terminal residue" evidence="1">
    <location>
        <position position="1"/>
    </location>
</feature>
<accession>A0ABV0NP87</accession>
<feature type="non-terminal residue" evidence="1">
    <location>
        <position position="91"/>
    </location>
</feature>
<reference evidence="1 2" key="1">
    <citation type="submission" date="2021-06" db="EMBL/GenBank/DDBJ databases">
        <authorList>
            <person name="Palmer J.M."/>
        </authorList>
    </citation>
    <scope>NUCLEOTIDE SEQUENCE [LARGE SCALE GENOMIC DNA]</scope>
    <source>
        <strain evidence="1 2">GA_2019</strain>
        <tissue evidence="1">Muscle</tissue>
    </source>
</reference>
<comment type="caution">
    <text evidence="1">The sequence shown here is derived from an EMBL/GenBank/DDBJ whole genome shotgun (WGS) entry which is preliminary data.</text>
</comment>
<evidence type="ECO:0000313" key="1">
    <source>
        <dbReference type="EMBL" id="MEQ2173229.1"/>
    </source>
</evidence>
<dbReference type="EMBL" id="JAHRIO010044485">
    <property type="protein sequence ID" value="MEQ2173229.1"/>
    <property type="molecule type" value="Genomic_DNA"/>
</dbReference>
<name>A0ABV0NP87_9TELE</name>
<evidence type="ECO:0000313" key="2">
    <source>
        <dbReference type="Proteomes" id="UP001476798"/>
    </source>
</evidence>
<dbReference type="Proteomes" id="UP001476798">
    <property type="component" value="Unassembled WGS sequence"/>
</dbReference>
<organism evidence="1 2">
    <name type="scientific">Goodea atripinnis</name>
    <dbReference type="NCBI Taxonomy" id="208336"/>
    <lineage>
        <taxon>Eukaryota</taxon>
        <taxon>Metazoa</taxon>
        <taxon>Chordata</taxon>
        <taxon>Craniata</taxon>
        <taxon>Vertebrata</taxon>
        <taxon>Euteleostomi</taxon>
        <taxon>Actinopterygii</taxon>
        <taxon>Neopterygii</taxon>
        <taxon>Teleostei</taxon>
        <taxon>Neoteleostei</taxon>
        <taxon>Acanthomorphata</taxon>
        <taxon>Ovalentaria</taxon>
        <taxon>Atherinomorphae</taxon>
        <taxon>Cyprinodontiformes</taxon>
        <taxon>Goodeidae</taxon>
        <taxon>Goodea</taxon>
    </lineage>
</organism>
<protein>
    <submittedName>
        <fullName evidence="1">Uncharacterized protein</fullName>
    </submittedName>
</protein>
<keyword evidence="2" id="KW-1185">Reference proteome</keyword>
<proteinExistence type="predicted"/>
<gene>
    <name evidence="1" type="ORF">GOODEAATRI_029790</name>
</gene>
<sequence length="91" mass="10153">TATLFWEMPRCSHSTRLSTALMASANSLVMPALSSCRRAAPVISCMAQKRATGLRLRSKELWMTGGSSKLSWCSTRRKVRQHLAVLWKSTI</sequence>